<dbReference type="InterPro" id="IPR050784">
    <property type="entry name" value="IAP"/>
</dbReference>
<dbReference type="InterPro" id="IPR013083">
    <property type="entry name" value="Znf_RING/FYVE/PHD"/>
</dbReference>
<dbReference type="Pfam" id="PF13920">
    <property type="entry name" value="zf-C3HC4_3"/>
    <property type="match status" value="2"/>
</dbReference>
<dbReference type="InterPro" id="IPR001370">
    <property type="entry name" value="BIR_rpt"/>
</dbReference>
<organismHost>
    <name type="scientific">Melanoplus sanguinipes</name>
    <name type="common">Migratory grasshopper</name>
    <dbReference type="NCBI Taxonomy" id="65742"/>
</organismHost>
<feature type="domain" description="RING-type" evidence="1">
    <location>
        <begin position="230"/>
        <end position="264"/>
    </location>
</feature>
<sequence>MDGFNQQMPIDEMVEKTYDKWDNSIEIYRMMNAGFTCKGPSIVECMECRKVLTDWKKGDNPFFEHIYYSKDCPLINLILLRLLSIQILGIETKLKDLGLIIPIWKTCNDELRVMDVVDDGSTFKNVKNDDFDLYKNHNLKKKSKISYYCPTCKVDIQLLEDEINSDHYIFKKHIRFSENSCDFMKLKLGSDICDKIYNVDLKLKSSAEELKKLFTQYENENKNENKNLKCKICNNNNRNIIAFPCLHIYACISCYKKNKKCNSCNEDILQYARVIINENELCSTCNSEKCDMLFLPCGHISSCKNCFYKGKMKCNKCDKDVMGTSDITL</sequence>
<gene>
    <name evidence="2" type="primary">MSV242</name>
</gene>
<dbReference type="KEGG" id="vg:1449984"/>
<name>Q9YVK0_MSEPV</name>
<dbReference type="CDD" id="cd00022">
    <property type="entry name" value="BIR"/>
    <property type="match status" value="1"/>
</dbReference>
<dbReference type="Proteomes" id="UP000172353">
    <property type="component" value="Segment"/>
</dbReference>
<dbReference type="SMART" id="SM00184">
    <property type="entry name" value="RING"/>
    <property type="match status" value="2"/>
</dbReference>
<accession>Q9YVK0</accession>
<dbReference type="SUPFAM" id="SSF57924">
    <property type="entry name" value="Inhibitor of apoptosis (IAP) repeat"/>
    <property type="match status" value="2"/>
</dbReference>
<dbReference type="Gene3D" id="1.10.1170.10">
    <property type="entry name" value="Inhibitor Of Apoptosis Protein (2mihbC-IAP-1), Chain A"/>
    <property type="match status" value="1"/>
</dbReference>
<feature type="domain" description="RING-type" evidence="1">
    <location>
        <begin position="282"/>
        <end position="317"/>
    </location>
</feature>
<evidence type="ECO:0000259" key="1">
    <source>
        <dbReference type="SMART" id="SM00184"/>
    </source>
</evidence>
<proteinExistence type="predicted"/>
<keyword evidence="3" id="KW-1185">Reference proteome</keyword>
<organism evidence="2 3">
    <name type="scientific">Melanoplus sanguinipes entomopoxvirus</name>
    <name type="common">MsEPV</name>
    <dbReference type="NCBI Taxonomy" id="83191"/>
    <lineage>
        <taxon>Viruses</taxon>
        <taxon>Varidnaviria</taxon>
        <taxon>Bamfordvirae</taxon>
        <taxon>Nucleocytoviricota</taxon>
        <taxon>Pokkesviricetes</taxon>
        <taxon>Chitovirales</taxon>
        <taxon>Poxviridae</taxon>
        <taxon>Entomopoxvirinae</taxon>
        <taxon>Deltaentomopoxvirus</taxon>
        <taxon>Deltaentomopoxvirus msanguinipes</taxon>
    </lineage>
</organism>
<dbReference type="SMART" id="SM00238">
    <property type="entry name" value="BIR"/>
    <property type="match status" value="1"/>
</dbReference>
<dbReference type="RefSeq" id="NP_048313.1">
    <property type="nucleotide sequence ID" value="NC_001993.1"/>
</dbReference>
<dbReference type="Gene3D" id="3.30.40.10">
    <property type="entry name" value="Zinc/RING finger domain, C3HC4 (zinc finger)"/>
    <property type="match status" value="2"/>
</dbReference>
<reference evidence="2 3" key="1">
    <citation type="journal article" date="1999" name="J. Virol.">
        <title>The genome of Melanoplus sanguinipes entomopoxvirus.</title>
        <authorList>
            <person name="Afonso C.L."/>
            <person name="Tulman E.R."/>
            <person name="Lu Z."/>
            <person name="Oma E."/>
            <person name="Kutish G.F."/>
            <person name="Rock D.L."/>
        </authorList>
    </citation>
    <scope>NUCLEOTIDE SEQUENCE [LARGE SCALE GENOMIC DNA]</scope>
    <source>
        <strain evidence="2">Tucson</strain>
    </source>
</reference>
<evidence type="ECO:0000313" key="3">
    <source>
        <dbReference type="Proteomes" id="UP000172353"/>
    </source>
</evidence>
<dbReference type="PIR" id="T28403">
    <property type="entry name" value="T28403"/>
</dbReference>
<dbReference type="Pfam" id="PF00653">
    <property type="entry name" value="BIR"/>
    <property type="match status" value="1"/>
</dbReference>
<dbReference type="GeneID" id="1449984"/>
<dbReference type="EMBL" id="AF063866">
    <property type="protein sequence ID" value="AAC97721.1"/>
    <property type="molecule type" value="Genomic_DNA"/>
</dbReference>
<evidence type="ECO:0000313" key="2">
    <source>
        <dbReference type="EMBL" id="AAC97721.1"/>
    </source>
</evidence>
<dbReference type="PANTHER" id="PTHR10044">
    <property type="entry name" value="INHIBITOR OF APOPTOSIS"/>
    <property type="match status" value="1"/>
</dbReference>
<protein>
    <submittedName>
        <fullName evidence="2">ORF MSV242 putative inhibitor of apoptosis protein (IAP), similar to Autographa californica NPV GB:D36828</fullName>
    </submittedName>
</protein>
<dbReference type="InterPro" id="IPR001841">
    <property type="entry name" value="Znf_RING"/>
</dbReference>
<dbReference type="PROSITE" id="PS50143">
    <property type="entry name" value="BIR_REPEAT_2"/>
    <property type="match status" value="1"/>
</dbReference>